<feature type="domain" description="Major facilitator superfamily (MFS) profile" evidence="10">
    <location>
        <begin position="21"/>
        <end position="431"/>
    </location>
</feature>
<evidence type="ECO:0000313" key="12">
    <source>
        <dbReference type="Proteomes" id="UP001499967"/>
    </source>
</evidence>
<feature type="transmembrane region" description="Helical" evidence="9">
    <location>
        <begin position="345"/>
        <end position="366"/>
    </location>
</feature>
<keyword evidence="7 9" id="KW-1133">Transmembrane helix</keyword>
<evidence type="ECO:0000256" key="4">
    <source>
        <dbReference type="ARBA" id="ARBA00022475"/>
    </source>
</evidence>
<dbReference type="PANTHER" id="PTHR43528:SF1">
    <property type="entry name" value="ALPHA-KETOGLUTARATE PERMEASE"/>
    <property type="match status" value="1"/>
</dbReference>
<evidence type="ECO:0000256" key="3">
    <source>
        <dbReference type="ARBA" id="ARBA00022448"/>
    </source>
</evidence>
<name>A0ABN1P8Y4_9PSEU</name>
<dbReference type="InterPro" id="IPR051084">
    <property type="entry name" value="H+-coupled_symporters"/>
</dbReference>
<dbReference type="PROSITE" id="PS00217">
    <property type="entry name" value="SUGAR_TRANSPORT_2"/>
    <property type="match status" value="1"/>
</dbReference>
<feature type="transmembrane region" description="Helical" evidence="9">
    <location>
        <begin position="193"/>
        <end position="212"/>
    </location>
</feature>
<organism evidence="11 12">
    <name type="scientific">Pseudonocardia zijingensis</name>
    <dbReference type="NCBI Taxonomy" id="153376"/>
    <lineage>
        <taxon>Bacteria</taxon>
        <taxon>Bacillati</taxon>
        <taxon>Actinomycetota</taxon>
        <taxon>Actinomycetes</taxon>
        <taxon>Pseudonocardiales</taxon>
        <taxon>Pseudonocardiaceae</taxon>
        <taxon>Pseudonocardia</taxon>
    </lineage>
</organism>
<reference evidence="11 12" key="1">
    <citation type="journal article" date="2019" name="Int. J. Syst. Evol. Microbiol.">
        <title>The Global Catalogue of Microorganisms (GCM) 10K type strain sequencing project: providing services to taxonomists for standard genome sequencing and annotation.</title>
        <authorList>
            <consortium name="The Broad Institute Genomics Platform"/>
            <consortium name="The Broad Institute Genome Sequencing Center for Infectious Disease"/>
            <person name="Wu L."/>
            <person name="Ma J."/>
        </authorList>
    </citation>
    <scope>NUCLEOTIDE SEQUENCE [LARGE SCALE GENOMIC DNA]</scope>
    <source>
        <strain evidence="11 12">JCM 11117</strain>
    </source>
</reference>
<feature type="transmembrane region" description="Helical" evidence="9">
    <location>
        <begin position="378"/>
        <end position="399"/>
    </location>
</feature>
<feature type="transmembrane region" description="Helical" evidence="9">
    <location>
        <begin position="93"/>
        <end position="111"/>
    </location>
</feature>
<dbReference type="SUPFAM" id="SSF103473">
    <property type="entry name" value="MFS general substrate transporter"/>
    <property type="match status" value="1"/>
</dbReference>
<evidence type="ECO:0000256" key="7">
    <source>
        <dbReference type="ARBA" id="ARBA00022989"/>
    </source>
</evidence>
<keyword evidence="6" id="KW-0769">Symport</keyword>
<evidence type="ECO:0000256" key="8">
    <source>
        <dbReference type="ARBA" id="ARBA00023136"/>
    </source>
</evidence>
<keyword evidence="3" id="KW-0813">Transport</keyword>
<keyword evidence="4" id="KW-1003">Cell membrane</keyword>
<comment type="caution">
    <text evidence="11">The sequence shown here is derived from an EMBL/GenBank/DDBJ whole genome shotgun (WGS) entry which is preliminary data.</text>
</comment>
<dbReference type="InterPro" id="IPR011701">
    <property type="entry name" value="MFS"/>
</dbReference>
<keyword evidence="8 9" id="KW-0472">Membrane</keyword>
<proteinExistence type="inferred from homology"/>
<feature type="transmembrane region" description="Helical" evidence="9">
    <location>
        <begin position="158"/>
        <end position="181"/>
    </location>
</feature>
<dbReference type="Proteomes" id="UP001499967">
    <property type="component" value="Unassembled WGS sequence"/>
</dbReference>
<feature type="transmembrane region" description="Helical" evidence="9">
    <location>
        <begin position="57"/>
        <end position="81"/>
    </location>
</feature>
<evidence type="ECO:0000256" key="1">
    <source>
        <dbReference type="ARBA" id="ARBA00004651"/>
    </source>
</evidence>
<dbReference type="Gene3D" id="1.20.1250.20">
    <property type="entry name" value="MFS general substrate transporter like domains"/>
    <property type="match status" value="1"/>
</dbReference>
<evidence type="ECO:0000256" key="9">
    <source>
        <dbReference type="SAM" id="Phobius"/>
    </source>
</evidence>
<keyword evidence="12" id="KW-1185">Reference proteome</keyword>
<feature type="transmembrane region" description="Helical" evidence="9">
    <location>
        <begin position="248"/>
        <end position="272"/>
    </location>
</feature>
<comment type="similarity">
    <text evidence="2">Belongs to the major facilitator superfamily. Metabolite:H+ Symporter (MHS) family (TC 2.A.1.6) family.</text>
</comment>
<dbReference type="PROSITE" id="PS50850">
    <property type="entry name" value="MFS"/>
    <property type="match status" value="1"/>
</dbReference>
<dbReference type="Pfam" id="PF07690">
    <property type="entry name" value="MFS_1"/>
    <property type="match status" value="1"/>
</dbReference>
<feature type="transmembrane region" description="Helical" evidence="9">
    <location>
        <begin position="405"/>
        <end position="425"/>
    </location>
</feature>
<comment type="subcellular location">
    <subcellularLocation>
        <location evidence="1">Cell membrane</location>
        <topology evidence="1">Multi-pass membrane protein</topology>
    </subcellularLocation>
</comment>
<feature type="transmembrane region" description="Helical" evidence="9">
    <location>
        <begin position="284"/>
        <end position="304"/>
    </location>
</feature>
<dbReference type="EMBL" id="BAAAHP010000024">
    <property type="protein sequence ID" value="GAA0924581.1"/>
    <property type="molecule type" value="Genomic_DNA"/>
</dbReference>
<dbReference type="RefSeq" id="WP_379589013.1">
    <property type="nucleotide sequence ID" value="NZ_JBHSKO010000005.1"/>
</dbReference>
<accession>A0ABN1P8Y4</accession>
<evidence type="ECO:0000256" key="6">
    <source>
        <dbReference type="ARBA" id="ARBA00022847"/>
    </source>
</evidence>
<dbReference type="InterPro" id="IPR036259">
    <property type="entry name" value="MFS_trans_sf"/>
</dbReference>
<evidence type="ECO:0000256" key="5">
    <source>
        <dbReference type="ARBA" id="ARBA00022692"/>
    </source>
</evidence>
<gene>
    <name evidence="11" type="ORF">GCM10009559_09090</name>
</gene>
<evidence type="ECO:0000313" key="11">
    <source>
        <dbReference type="EMBL" id="GAA0924581.1"/>
    </source>
</evidence>
<dbReference type="InterPro" id="IPR020846">
    <property type="entry name" value="MFS_dom"/>
</dbReference>
<protein>
    <submittedName>
        <fullName evidence="11">MFS transporter</fullName>
    </submittedName>
</protein>
<keyword evidence="5 9" id="KW-0812">Transmembrane</keyword>
<feature type="transmembrane region" description="Helical" evidence="9">
    <location>
        <begin position="316"/>
        <end position="339"/>
    </location>
</feature>
<feature type="transmembrane region" description="Helical" evidence="9">
    <location>
        <begin position="117"/>
        <end position="137"/>
    </location>
</feature>
<sequence>MRSSSVSAPSEATTAGVPRKATAAAALGTVLEWYDFAVYAALATVIGRLFFPSDDPTVSLLVTLASYAVGFVCRPLGAIWLGRLGDRAGRRSMLAITMVIVGVSSLLIGLLPTYASVGVLAPILLVALRMVQGLAVGAEWTGGATYLIEHARTGRRGLFASIVQASTVLGFLLGTGVATVIVRLVPQDAVDSWAWRVPFVVGGLVAAIGLFVRLKLDESPAYAELRNAGPAAPGPTESAERQGTRRNWLLLLGIVFGITVHGYTATSFPAFLAGTTDLPLADALTTNVVALCIQVPLIVAAGALSDRVGRKPMMVGGLSLLALATYPIFLLVSGGTVLGALLGQIVFVTLFAAVSGPMAAMFVEMFPTRVRSTAFSSSYNIGVAVFGGTAPFVNTLLATRTGIDVAPAFYLIFGAAVSLLLLVRITDRHAEELR</sequence>
<evidence type="ECO:0000259" key="10">
    <source>
        <dbReference type="PROSITE" id="PS50850"/>
    </source>
</evidence>
<dbReference type="InterPro" id="IPR005829">
    <property type="entry name" value="Sugar_transporter_CS"/>
</dbReference>
<dbReference type="PANTHER" id="PTHR43528">
    <property type="entry name" value="ALPHA-KETOGLUTARATE PERMEASE"/>
    <property type="match status" value="1"/>
</dbReference>
<dbReference type="PROSITE" id="PS00216">
    <property type="entry name" value="SUGAR_TRANSPORT_1"/>
    <property type="match status" value="1"/>
</dbReference>
<evidence type="ECO:0000256" key="2">
    <source>
        <dbReference type="ARBA" id="ARBA00008240"/>
    </source>
</evidence>